<protein>
    <submittedName>
        <fullName evidence="1">Uncharacterized protein</fullName>
    </submittedName>
</protein>
<dbReference type="Proteomes" id="UP000285146">
    <property type="component" value="Unassembled WGS sequence"/>
</dbReference>
<dbReference type="AlphaFoldDB" id="A0A423XAG5"/>
<reference evidence="1 2" key="1">
    <citation type="submission" date="2015-09" db="EMBL/GenBank/DDBJ databases">
        <title>Host preference determinants of Valsa canker pathogens revealed by comparative genomics.</title>
        <authorList>
            <person name="Yin Z."/>
            <person name="Huang L."/>
        </authorList>
    </citation>
    <scope>NUCLEOTIDE SEQUENCE [LARGE SCALE GENOMIC DNA]</scope>
    <source>
        <strain evidence="1 2">SXYLt</strain>
    </source>
</reference>
<dbReference type="EMBL" id="LKEB01000023">
    <property type="protein sequence ID" value="ROW12883.1"/>
    <property type="molecule type" value="Genomic_DNA"/>
</dbReference>
<comment type="caution">
    <text evidence="1">The sequence shown here is derived from an EMBL/GenBank/DDBJ whole genome shotgun (WGS) entry which is preliminary data.</text>
</comment>
<organism evidence="1 2">
    <name type="scientific">Cytospora leucostoma</name>
    <dbReference type="NCBI Taxonomy" id="1230097"/>
    <lineage>
        <taxon>Eukaryota</taxon>
        <taxon>Fungi</taxon>
        <taxon>Dikarya</taxon>
        <taxon>Ascomycota</taxon>
        <taxon>Pezizomycotina</taxon>
        <taxon>Sordariomycetes</taxon>
        <taxon>Sordariomycetidae</taxon>
        <taxon>Diaporthales</taxon>
        <taxon>Cytosporaceae</taxon>
        <taxon>Cytospora</taxon>
    </lineage>
</organism>
<sequence length="124" mass="14070">MPASHYEALDFWRDIAVAMYEHWSPSKTDLGQITAAVGWNVTASGLYFTHLPSTFTSLIHHTLISPKPSPRNKLHQHKLFKMSDRTIWDEKAHLDLLMAIMKKVTLTSDDWASILPELQAKGSV</sequence>
<dbReference type="InParanoid" id="A0A423XAG5"/>
<name>A0A423XAG5_9PEZI</name>
<accession>A0A423XAG5</accession>
<evidence type="ECO:0000313" key="1">
    <source>
        <dbReference type="EMBL" id="ROW12883.1"/>
    </source>
</evidence>
<keyword evidence="2" id="KW-1185">Reference proteome</keyword>
<proteinExistence type="predicted"/>
<dbReference type="OrthoDB" id="4525115at2759"/>
<gene>
    <name evidence="1" type="ORF">VPNG_04726</name>
</gene>
<evidence type="ECO:0000313" key="2">
    <source>
        <dbReference type="Proteomes" id="UP000285146"/>
    </source>
</evidence>